<dbReference type="Pfam" id="PF04545">
    <property type="entry name" value="Sigma70_r4"/>
    <property type="match status" value="1"/>
</dbReference>
<evidence type="ECO:0000256" key="2">
    <source>
        <dbReference type="ARBA" id="ARBA00023015"/>
    </source>
</evidence>
<keyword evidence="2" id="KW-0805">Transcription regulation</keyword>
<feature type="domain" description="RNA polymerase sigma-70 region 2" evidence="7">
    <location>
        <begin position="29"/>
        <end position="94"/>
    </location>
</feature>
<dbReference type="NCBIfam" id="TIGR02937">
    <property type="entry name" value="sigma70-ECF"/>
    <property type="match status" value="1"/>
</dbReference>
<evidence type="ECO:0000256" key="5">
    <source>
        <dbReference type="ARBA" id="ARBA00023163"/>
    </source>
</evidence>
<dbReference type="InterPro" id="IPR007627">
    <property type="entry name" value="RNA_pol_sigma70_r2"/>
</dbReference>
<gene>
    <name evidence="9" type="ORF">GCM10025783_30000</name>
</gene>
<dbReference type="Proteomes" id="UP001500121">
    <property type="component" value="Unassembled WGS sequence"/>
</dbReference>
<evidence type="ECO:0000256" key="6">
    <source>
        <dbReference type="SAM" id="MobiDB-lite"/>
    </source>
</evidence>
<evidence type="ECO:0000256" key="3">
    <source>
        <dbReference type="ARBA" id="ARBA00023082"/>
    </source>
</evidence>
<dbReference type="InterPro" id="IPR013324">
    <property type="entry name" value="RNA_pol_sigma_r3/r4-like"/>
</dbReference>
<dbReference type="InterPro" id="IPR007630">
    <property type="entry name" value="RNA_pol_sigma70_r4"/>
</dbReference>
<name>A0ABP8ZEW1_9MICO</name>
<dbReference type="SUPFAM" id="SSF88659">
    <property type="entry name" value="Sigma3 and sigma4 domains of RNA polymerase sigma factors"/>
    <property type="match status" value="1"/>
</dbReference>
<comment type="caution">
    <text evidence="9">The sequence shown here is derived from an EMBL/GenBank/DDBJ whole genome shotgun (WGS) entry which is preliminary data.</text>
</comment>
<comment type="similarity">
    <text evidence="1">Belongs to the sigma-70 factor family. ECF subfamily.</text>
</comment>
<organism evidence="9 10">
    <name type="scientific">Amnibacterium soli</name>
    <dbReference type="NCBI Taxonomy" id="1282736"/>
    <lineage>
        <taxon>Bacteria</taxon>
        <taxon>Bacillati</taxon>
        <taxon>Actinomycetota</taxon>
        <taxon>Actinomycetes</taxon>
        <taxon>Micrococcales</taxon>
        <taxon>Microbacteriaceae</taxon>
        <taxon>Amnibacterium</taxon>
    </lineage>
</organism>
<evidence type="ECO:0000259" key="7">
    <source>
        <dbReference type="Pfam" id="PF04542"/>
    </source>
</evidence>
<evidence type="ECO:0000313" key="9">
    <source>
        <dbReference type="EMBL" id="GAA4754886.1"/>
    </source>
</evidence>
<evidence type="ECO:0000259" key="8">
    <source>
        <dbReference type="Pfam" id="PF04545"/>
    </source>
</evidence>
<sequence length="185" mass="20541">MSPRGAADDHDGRSTDQPADRSADRLGRLYDAHATAVLAFVRRYVPDAQTAEDLTQETFLRVWNHLDRLDDTGNPRAYLMTTARGLITDRWRRNHHDTPATADQLEQLPATGDDLDAALTAILVTEALGRLTPEHRSVVQLLFYDGWTVTETATLLAIPAGTVKSRSYYALKALRTALDELGVTR</sequence>
<dbReference type="InterPro" id="IPR013325">
    <property type="entry name" value="RNA_pol_sigma_r2"/>
</dbReference>
<feature type="domain" description="RNA polymerase sigma-70 region 4" evidence="8">
    <location>
        <begin position="127"/>
        <end position="175"/>
    </location>
</feature>
<dbReference type="RefSeq" id="WP_345482146.1">
    <property type="nucleotide sequence ID" value="NZ_BAABLP010000007.1"/>
</dbReference>
<evidence type="ECO:0000313" key="10">
    <source>
        <dbReference type="Proteomes" id="UP001500121"/>
    </source>
</evidence>
<keyword evidence="4" id="KW-0238">DNA-binding</keyword>
<dbReference type="InterPro" id="IPR039425">
    <property type="entry name" value="RNA_pol_sigma-70-like"/>
</dbReference>
<keyword evidence="10" id="KW-1185">Reference proteome</keyword>
<reference evidence="10" key="1">
    <citation type="journal article" date="2019" name="Int. J. Syst. Evol. Microbiol.">
        <title>The Global Catalogue of Microorganisms (GCM) 10K type strain sequencing project: providing services to taxonomists for standard genome sequencing and annotation.</title>
        <authorList>
            <consortium name="The Broad Institute Genomics Platform"/>
            <consortium name="The Broad Institute Genome Sequencing Center for Infectious Disease"/>
            <person name="Wu L."/>
            <person name="Ma J."/>
        </authorList>
    </citation>
    <scope>NUCLEOTIDE SEQUENCE [LARGE SCALE GENOMIC DNA]</scope>
    <source>
        <strain evidence="10">JCM 19015</strain>
    </source>
</reference>
<evidence type="ECO:0000256" key="4">
    <source>
        <dbReference type="ARBA" id="ARBA00023125"/>
    </source>
</evidence>
<protein>
    <submittedName>
        <fullName evidence="9">Sigma-70 family RNA polymerase sigma factor</fullName>
    </submittedName>
</protein>
<dbReference type="Gene3D" id="1.10.1740.10">
    <property type="match status" value="1"/>
</dbReference>
<keyword evidence="5" id="KW-0804">Transcription</keyword>
<dbReference type="InterPro" id="IPR014284">
    <property type="entry name" value="RNA_pol_sigma-70_dom"/>
</dbReference>
<dbReference type="CDD" id="cd06171">
    <property type="entry name" value="Sigma70_r4"/>
    <property type="match status" value="1"/>
</dbReference>
<dbReference type="EMBL" id="BAABLP010000007">
    <property type="protein sequence ID" value="GAA4754886.1"/>
    <property type="molecule type" value="Genomic_DNA"/>
</dbReference>
<dbReference type="InterPro" id="IPR036388">
    <property type="entry name" value="WH-like_DNA-bd_sf"/>
</dbReference>
<evidence type="ECO:0000256" key="1">
    <source>
        <dbReference type="ARBA" id="ARBA00010641"/>
    </source>
</evidence>
<keyword evidence="3" id="KW-0731">Sigma factor</keyword>
<dbReference type="Pfam" id="PF04542">
    <property type="entry name" value="Sigma70_r2"/>
    <property type="match status" value="1"/>
</dbReference>
<dbReference type="Gene3D" id="1.10.10.10">
    <property type="entry name" value="Winged helix-like DNA-binding domain superfamily/Winged helix DNA-binding domain"/>
    <property type="match status" value="1"/>
</dbReference>
<accession>A0ABP8ZEW1</accession>
<proteinExistence type="inferred from homology"/>
<dbReference type="PANTHER" id="PTHR43133:SF52">
    <property type="entry name" value="ECF RNA POLYMERASE SIGMA FACTOR SIGL"/>
    <property type="match status" value="1"/>
</dbReference>
<dbReference type="PANTHER" id="PTHR43133">
    <property type="entry name" value="RNA POLYMERASE ECF-TYPE SIGMA FACTO"/>
    <property type="match status" value="1"/>
</dbReference>
<feature type="region of interest" description="Disordered" evidence="6">
    <location>
        <begin position="1"/>
        <end position="23"/>
    </location>
</feature>
<dbReference type="SUPFAM" id="SSF88946">
    <property type="entry name" value="Sigma2 domain of RNA polymerase sigma factors"/>
    <property type="match status" value="1"/>
</dbReference>